<comment type="similarity">
    <text evidence="4">Belongs to the zinc-containing alcohol dehydrogenase family.</text>
</comment>
<dbReference type="InterPro" id="IPR020843">
    <property type="entry name" value="ER"/>
</dbReference>
<dbReference type="Gene3D" id="3.90.180.10">
    <property type="entry name" value="Medium-chain alcohol dehydrogenases, catalytic domain"/>
    <property type="match status" value="1"/>
</dbReference>
<sequence>MKALLKPDAGPGLELADVPVPQPGPGEILVKVFGGGICGTDLHIFTWDAWARSRLAPPRVIGHEFCGTIAAVGPGATDLAVGEFISGEGHISCGRCHACRAGAPHICERLEVIGIDRDGAFAEYVVMPAANAWKVGPDISRDVAAIMDPLGNAVHAALETSLAARRVAVIGCGPIGLMAIAICHLVGAVFVAATDVSDTRLSLARRMGADLVLDARTENVPVRIHETLNGEGVDVVLEMSGSERGLQDGLRALRNGGWVSVLGLPAADVRVDLANGIIFKGAHLAGIFGRKVWQTWEQGTALLRNGLDITPVITHRFPLERFAEAFELLRAGTAGKVILYV</sequence>
<dbReference type="InterPro" id="IPR036291">
    <property type="entry name" value="NAD(P)-bd_dom_sf"/>
</dbReference>
<dbReference type="Pfam" id="PF08240">
    <property type="entry name" value="ADH_N"/>
    <property type="match status" value="1"/>
</dbReference>
<dbReference type="InterPro" id="IPR050129">
    <property type="entry name" value="Zn_alcohol_dh"/>
</dbReference>
<keyword evidence="3 6" id="KW-0560">Oxidoreductase</keyword>
<dbReference type="InterPro" id="IPR002328">
    <property type="entry name" value="ADH_Zn_CS"/>
</dbReference>
<feature type="domain" description="Enoyl reductase (ER)" evidence="5">
    <location>
        <begin position="10"/>
        <end position="339"/>
    </location>
</feature>
<comment type="caution">
    <text evidence="6">The sequence shown here is derived from an EMBL/GenBank/DDBJ whole genome shotgun (WGS) entry which is preliminary data.</text>
</comment>
<dbReference type="Pfam" id="PF00107">
    <property type="entry name" value="ADH_zinc_N"/>
    <property type="match status" value="1"/>
</dbReference>
<accession>A0A537LPN0</accession>
<dbReference type="Proteomes" id="UP000318661">
    <property type="component" value="Unassembled WGS sequence"/>
</dbReference>
<dbReference type="AlphaFoldDB" id="A0A537LPN0"/>
<dbReference type="NCBIfam" id="NF003808">
    <property type="entry name" value="PRK05396.1"/>
    <property type="match status" value="1"/>
</dbReference>
<dbReference type="SMART" id="SM00829">
    <property type="entry name" value="PKS_ER"/>
    <property type="match status" value="1"/>
</dbReference>
<evidence type="ECO:0000256" key="4">
    <source>
        <dbReference type="RuleBase" id="RU361277"/>
    </source>
</evidence>
<evidence type="ECO:0000259" key="5">
    <source>
        <dbReference type="SMART" id="SM00829"/>
    </source>
</evidence>
<proteinExistence type="inferred from homology"/>
<evidence type="ECO:0000313" key="7">
    <source>
        <dbReference type="Proteomes" id="UP000318661"/>
    </source>
</evidence>
<evidence type="ECO:0000313" key="6">
    <source>
        <dbReference type="EMBL" id="TMJ09882.1"/>
    </source>
</evidence>
<dbReference type="Gene3D" id="3.40.50.720">
    <property type="entry name" value="NAD(P)-binding Rossmann-like Domain"/>
    <property type="match status" value="1"/>
</dbReference>
<dbReference type="GO" id="GO:0008270">
    <property type="term" value="F:zinc ion binding"/>
    <property type="evidence" value="ECO:0007669"/>
    <property type="project" value="InterPro"/>
</dbReference>
<reference evidence="6 7" key="1">
    <citation type="journal article" date="2019" name="Nat. Microbiol.">
        <title>Mediterranean grassland soil C-N compound turnover is dependent on rainfall and depth, and is mediated by genomically divergent microorganisms.</title>
        <authorList>
            <person name="Diamond S."/>
            <person name="Andeer P.F."/>
            <person name="Li Z."/>
            <person name="Crits-Christoph A."/>
            <person name="Burstein D."/>
            <person name="Anantharaman K."/>
            <person name="Lane K.R."/>
            <person name="Thomas B.C."/>
            <person name="Pan C."/>
            <person name="Northen T.R."/>
            <person name="Banfield J.F."/>
        </authorList>
    </citation>
    <scope>NUCLEOTIDE SEQUENCE [LARGE SCALE GENOMIC DNA]</scope>
    <source>
        <strain evidence="6">NP_2</strain>
    </source>
</reference>
<dbReference type="PROSITE" id="PS00059">
    <property type="entry name" value="ADH_ZINC"/>
    <property type="match status" value="1"/>
</dbReference>
<dbReference type="PANTHER" id="PTHR43401:SF2">
    <property type="entry name" value="L-THREONINE 3-DEHYDROGENASE"/>
    <property type="match status" value="1"/>
</dbReference>
<evidence type="ECO:0000256" key="1">
    <source>
        <dbReference type="ARBA" id="ARBA00022723"/>
    </source>
</evidence>
<dbReference type="InterPro" id="IPR011032">
    <property type="entry name" value="GroES-like_sf"/>
</dbReference>
<dbReference type="InterPro" id="IPR013154">
    <property type="entry name" value="ADH-like_N"/>
</dbReference>
<evidence type="ECO:0000256" key="2">
    <source>
        <dbReference type="ARBA" id="ARBA00022833"/>
    </source>
</evidence>
<dbReference type="PANTHER" id="PTHR43401">
    <property type="entry name" value="L-THREONINE 3-DEHYDROGENASE"/>
    <property type="match status" value="1"/>
</dbReference>
<keyword evidence="2 4" id="KW-0862">Zinc</keyword>
<gene>
    <name evidence="6" type="ORF">E6G99_02005</name>
</gene>
<protein>
    <submittedName>
        <fullName evidence="6">L-threonine 3-dehydrogenase</fullName>
        <ecNumber evidence="6">1.1.1.103</ecNumber>
    </submittedName>
</protein>
<comment type="cofactor">
    <cofactor evidence="4">
        <name>Zn(2+)</name>
        <dbReference type="ChEBI" id="CHEBI:29105"/>
    </cofactor>
</comment>
<dbReference type="SUPFAM" id="SSF51735">
    <property type="entry name" value="NAD(P)-binding Rossmann-fold domains"/>
    <property type="match status" value="1"/>
</dbReference>
<dbReference type="EC" id="1.1.1.103" evidence="6"/>
<name>A0A537LPN0_9BACT</name>
<dbReference type="GO" id="GO:0008743">
    <property type="term" value="F:L-threonine 3-dehydrogenase activity"/>
    <property type="evidence" value="ECO:0007669"/>
    <property type="project" value="UniProtKB-EC"/>
</dbReference>
<keyword evidence="1 4" id="KW-0479">Metal-binding</keyword>
<organism evidence="6 7">
    <name type="scientific">Candidatus Segetimicrobium genomatis</name>
    <dbReference type="NCBI Taxonomy" id="2569760"/>
    <lineage>
        <taxon>Bacteria</taxon>
        <taxon>Bacillati</taxon>
        <taxon>Candidatus Sysuimicrobiota</taxon>
        <taxon>Candidatus Sysuimicrobiia</taxon>
        <taxon>Candidatus Sysuimicrobiales</taxon>
        <taxon>Candidatus Segetimicrobiaceae</taxon>
        <taxon>Candidatus Segetimicrobium</taxon>
    </lineage>
</organism>
<dbReference type="SUPFAM" id="SSF50129">
    <property type="entry name" value="GroES-like"/>
    <property type="match status" value="1"/>
</dbReference>
<dbReference type="EMBL" id="VBAJ01000033">
    <property type="protein sequence ID" value="TMJ09882.1"/>
    <property type="molecule type" value="Genomic_DNA"/>
</dbReference>
<dbReference type="InterPro" id="IPR013149">
    <property type="entry name" value="ADH-like_C"/>
</dbReference>
<evidence type="ECO:0000256" key="3">
    <source>
        <dbReference type="ARBA" id="ARBA00023002"/>
    </source>
</evidence>